<dbReference type="EMBL" id="JAUESC010000004">
    <property type="protein sequence ID" value="KAK0595528.1"/>
    <property type="molecule type" value="Genomic_DNA"/>
</dbReference>
<evidence type="ECO:0000256" key="1">
    <source>
        <dbReference type="SAM" id="MobiDB-lite"/>
    </source>
</evidence>
<reference evidence="2" key="1">
    <citation type="journal article" date="2022" name="Plant J.">
        <title>Strategies of tolerance reflected in two North American maple genomes.</title>
        <authorList>
            <person name="McEvoy S.L."/>
            <person name="Sezen U.U."/>
            <person name="Trouern-Trend A."/>
            <person name="McMahon S.M."/>
            <person name="Schaberg P.G."/>
            <person name="Yang J."/>
            <person name="Wegrzyn J.L."/>
            <person name="Swenson N.G."/>
        </authorList>
    </citation>
    <scope>NUCLEOTIDE SEQUENCE</scope>
    <source>
        <strain evidence="2">NS2018</strain>
    </source>
</reference>
<organism evidence="2 3">
    <name type="scientific">Acer saccharum</name>
    <name type="common">Sugar maple</name>
    <dbReference type="NCBI Taxonomy" id="4024"/>
    <lineage>
        <taxon>Eukaryota</taxon>
        <taxon>Viridiplantae</taxon>
        <taxon>Streptophyta</taxon>
        <taxon>Embryophyta</taxon>
        <taxon>Tracheophyta</taxon>
        <taxon>Spermatophyta</taxon>
        <taxon>Magnoliopsida</taxon>
        <taxon>eudicotyledons</taxon>
        <taxon>Gunneridae</taxon>
        <taxon>Pentapetalae</taxon>
        <taxon>rosids</taxon>
        <taxon>malvids</taxon>
        <taxon>Sapindales</taxon>
        <taxon>Sapindaceae</taxon>
        <taxon>Hippocastanoideae</taxon>
        <taxon>Acereae</taxon>
        <taxon>Acer</taxon>
    </lineage>
</organism>
<feature type="compositionally biased region" description="Polar residues" evidence="1">
    <location>
        <begin position="96"/>
        <end position="105"/>
    </location>
</feature>
<evidence type="ECO:0000313" key="3">
    <source>
        <dbReference type="Proteomes" id="UP001168877"/>
    </source>
</evidence>
<accession>A0AA39VY16</accession>
<reference evidence="2" key="2">
    <citation type="submission" date="2023-06" db="EMBL/GenBank/DDBJ databases">
        <authorList>
            <person name="Swenson N.G."/>
            <person name="Wegrzyn J.L."/>
            <person name="Mcevoy S.L."/>
        </authorList>
    </citation>
    <scope>NUCLEOTIDE SEQUENCE</scope>
    <source>
        <strain evidence="2">NS2018</strain>
        <tissue evidence="2">Leaf</tissue>
    </source>
</reference>
<proteinExistence type="predicted"/>
<dbReference type="AlphaFoldDB" id="A0AA39VY16"/>
<name>A0AA39VY16_ACESA</name>
<feature type="compositionally biased region" description="Low complexity" evidence="1">
    <location>
        <begin position="62"/>
        <end position="80"/>
    </location>
</feature>
<feature type="region of interest" description="Disordered" evidence="1">
    <location>
        <begin position="1"/>
        <end position="105"/>
    </location>
</feature>
<protein>
    <submittedName>
        <fullName evidence="2">Uncharacterized protein</fullName>
    </submittedName>
</protein>
<evidence type="ECO:0000313" key="2">
    <source>
        <dbReference type="EMBL" id="KAK0595528.1"/>
    </source>
</evidence>
<keyword evidence="3" id="KW-1185">Reference proteome</keyword>
<comment type="caution">
    <text evidence="2">The sequence shown here is derived from an EMBL/GenBank/DDBJ whole genome shotgun (WGS) entry which is preliminary data.</text>
</comment>
<gene>
    <name evidence="2" type="ORF">LWI29_007540</name>
</gene>
<sequence length="105" mass="10594">MGFYSIRDCDLTGQEKIGLGPKSEDESGSSEPRSGCLNSAPPPVDEGTGTDSRGTGISGATAPRGSLAASASRGASFGSFTTERGEGVPWEKATGSDGSPTFSYP</sequence>
<dbReference type="Proteomes" id="UP001168877">
    <property type="component" value="Unassembled WGS sequence"/>
</dbReference>